<evidence type="ECO:0000256" key="1">
    <source>
        <dbReference type="SAM" id="MobiDB-lite"/>
    </source>
</evidence>
<feature type="region of interest" description="Disordered" evidence="1">
    <location>
        <begin position="906"/>
        <end position="991"/>
    </location>
</feature>
<evidence type="ECO:0000259" key="2">
    <source>
        <dbReference type="PROSITE" id="PS50994"/>
    </source>
</evidence>
<feature type="domain" description="Integrase catalytic" evidence="2">
    <location>
        <begin position="595"/>
        <end position="773"/>
    </location>
</feature>
<evidence type="ECO:0000313" key="3">
    <source>
        <dbReference type="EMBL" id="OLQ01000.1"/>
    </source>
</evidence>
<evidence type="ECO:0000313" key="4">
    <source>
        <dbReference type="Proteomes" id="UP000186817"/>
    </source>
</evidence>
<feature type="compositionally biased region" description="Low complexity" evidence="1">
    <location>
        <begin position="934"/>
        <end position="944"/>
    </location>
</feature>
<feature type="compositionally biased region" description="Pro residues" evidence="1">
    <location>
        <begin position="945"/>
        <end position="956"/>
    </location>
</feature>
<dbReference type="Gene3D" id="3.30.420.10">
    <property type="entry name" value="Ribonuclease H-like superfamily/Ribonuclease H"/>
    <property type="match status" value="1"/>
</dbReference>
<proteinExistence type="predicted"/>
<gene>
    <name evidence="3" type="primary">GIP</name>
    <name evidence="3" type="ORF">AK812_SmicGene16315</name>
</gene>
<protein>
    <submittedName>
        <fullName evidence="3">Copia protein</fullName>
    </submittedName>
</protein>
<feature type="region of interest" description="Disordered" evidence="1">
    <location>
        <begin position="1646"/>
        <end position="1665"/>
    </location>
</feature>
<dbReference type="InterPro" id="IPR013103">
    <property type="entry name" value="RVT_2"/>
</dbReference>
<dbReference type="InterPro" id="IPR036397">
    <property type="entry name" value="RNaseH_sf"/>
</dbReference>
<feature type="compositionally biased region" description="Basic and acidic residues" evidence="1">
    <location>
        <begin position="972"/>
        <end position="981"/>
    </location>
</feature>
<feature type="region of interest" description="Disordered" evidence="1">
    <location>
        <begin position="247"/>
        <end position="274"/>
    </location>
</feature>
<dbReference type="EMBL" id="LSRX01000308">
    <property type="protein sequence ID" value="OLQ01000.1"/>
    <property type="molecule type" value="Genomic_DNA"/>
</dbReference>
<feature type="compositionally biased region" description="Low complexity" evidence="1">
    <location>
        <begin position="982"/>
        <end position="991"/>
    </location>
</feature>
<accession>A0A1Q9E0P9</accession>
<comment type="caution">
    <text evidence="3">The sequence shown here is derived from an EMBL/GenBank/DDBJ whole genome shotgun (WGS) entry which is preliminary data.</text>
</comment>
<name>A0A1Q9E0P9_SYMMI</name>
<dbReference type="Pfam" id="PF07727">
    <property type="entry name" value="RVT_2"/>
    <property type="match status" value="1"/>
</dbReference>
<feature type="region of interest" description="Disordered" evidence="1">
    <location>
        <begin position="501"/>
        <end position="531"/>
    </location>
</feature>
<dbReference type="Proteomes" id="UP000186817">
    <property type="component" value="Unassembled WGS sequence"/>
</dbReference>
<organism evidence="3 4">
    <name type="scientific">Symbiodinium microadriaticum</name>
    <name type="common">Dinoflagellate</name>
    <name type="synonym">Zooxanthella microadriatica</name>
    <dbReference type="NCBI Taxonomy" id="2951"/>
    <lineage>
        <taxon>Eukaryota</taxon>
        <taxon>Sar</taxon>
        <taxon>Alveolata</taxon>
        <taxon>Dinophyceae</taxon>
        <taxon>Suessiales</taxon>
        <taxon>Symbiodiniaceae</taxon>
        <taxon>Symbiodinium</taxon>
    </lineage>
</organism>
<feature type="region of interest" description="Disordered" evidence="1">
    <location>
        <begin position="1697"/>
        <end position="1716"/>
    </location>
</feature>
<reference evidence="3 4" key="1">
    <citation type="submission" date="2016-02" db="EMBL/GenBank/DDBJ databases">
        <title>Genome analysis of coral dinoflagellate symbionts highlights evolutionary adaptations to a symbiotic lifestyle.</title>
        <authorList>
            <person name="Aranda M."/>
            <person name="Li Y."/>
            <person name="Liew Y.J."/>
            <person name="Baumgarten S."/>
            <person name="Simakov O."/>
            <person name="Wilson M."/>
            <person name="Piel J."/>
            <person name="Ashoor H."/>
            <person name="Bougouffa S."/>
            <person name="Bajic V.B."/>
            <person name="Ryu T."/>
            <person name="Ravasi T."/>
            <person name="Bayer T."/>
            <person name="Micklem G."/>
            <person name="Kim H."/>
            <person name="Bhak J."/>
            <person name="Lajeunesse T.C."/>
            <person name="Voolstra C.R."/>
        </authorList>
    </citation>
    <scope>NUCLEOTIDE SEQUENCE [LARGE SCALE GENOMIC DNA]</scope>
    <source>
        <strain evidence="3 4">CCMP2467</strain>
    </source>
</reference>
<dbReference type="InterPro" id="IPR012337">
    <property type="entry name" value="RNaseH-like_sf"/>
</dbReference>
<keyword evidence="4" id="KW-1185">Reference proteome</keyword>
<dbReference type="PROSITE" id="PS50994">
    <property type="entry name" value="INTEGRASE"/>
    <property type="match status" value="1"/>
</dbReference>
<sequence>MAQASKSKRWHARSVLALVAEHMLLGPWAKAPALLAHSLCSVCWLMAALLELLRWPAFTNDDEVGQGTEGKFGIPRFNGEPTRLAEYSFRVRARAAKEKAMSKDEREKLGPLGLRLVEGLSGTALRMVQNMDMSELSKDSGVNMLLETFDKTLRPKRLQQARELYAAGATTHGIMARQPTEPMATYVLRRRTWYRCLTDCREDMNLVLAEQLLASPNLSTDHQLLVRTALKGEVTFDAVADELVAQHGRTHERERRAHHKGGGAKHGGPRVPRARIPEDTAYAAIEDEATFEEEQIGYLVDDGVDLEDQDMAESAADLLQVEQEAHFARKGAAQKGGFRPPPPRQFAVTGSLSLEERKKKEASSLENLEKIYFDMCAFHLTDTTGETYFKKPMCALTASTSLKEALHYQGQCPGNHVHQPLAGGRRCTETAKMTPQLCATIADAYLNDLDHLLVRTAFPAEAREEERQEQAEELGADSPEAFLDDVYDELDLATIMPKGRNLDEQALVDEETPKPELEKEESQPMKDSRARWRRLPQTTRIAVRRLHTMTGHSSVTAMQRLLRTAGGDPDVIKALPDFHCAACASRRKPARPPATPPAPSDYRFNVEVALDCFEIRDARRNRYTILSAVCMGTLYHTAAIVSPEGGVPASKDCLAAFRKMWLDWAGPPRRLVLDRGTHNRGVFAENINAMGIELRFIGTEAPCQLGRGERQGGILKQILQHVIEARQLDTLPAIEMAVAESTFVKNNRVHHGGFTPAQWTLGRLPIEVDSLVSEEAEQRAGVHEEALDPETEFGRQLQLRLAAKEAFSYVDSSQRVRAAMLRKAVPQRGPFAPGDLVCFYRKSRGTITKGRWLGPARILGLEVRGMVREIHAKRCLELRPSRKRRREVVEPDEEFEYPFGDDLVGSPVARAGPGEAQQLPFFDASDPDLEEYYPSPATEAAGEPAEPPPVLPPPGLLPQGAAPALPPVTEEAMEHHRERSRSPAPASARALPPVDERNAFVGFMDRRTYAARRSPKTAAARAKELHLNKADPARRTKMLEARAKEWSNWVGFDATTVLVPEQAKQFLRDNPDAEVVPTRWVDTWKSQPWEEDRHKARMVVRGDLEDNELRTDSPTCSQAMLSYTLAFAASRRLPVQGGDIPAAFLQGETITRQLVLALPKDGVEGVEEGSLLVANKPVYGTRDAPRGFWKKLDKVVKKHGLRSIPFEPGAYVLVGPEQRVQGLMVSHVDDLLWTGSPEMNAVMDMVQKDLRFGSLDTGDFTYCGRLISQGENGIKVTCPNTAAKVRPIHLDGRRRKQRDSPATSQELTLRSVLGSLNWVGRVCRPDISYELSAPQALQKQANVQDLLDCNKLLRYVQETPDVGLFFKYNAVNLENAVLLSITDASYAADNDVAADGRPLGNRSHSGRLLCLADPSFLEKGEGDVYVLLHHSNVLRRVCRSTLQAETLSMVSGMEEAEHFRAVIYGMKYDLTGDWVTRAMDHTVVHMLTDCRSLEAHLLQSGMGTTSDKRLAIDMSALRQVVWRPPGELYGDPLGQDSLPANGTTKVEWIETGSMAADALTKKMRSAAEEVHPADVIELKARGVEQTLRADREAPDATNLYLAKRQLQQLLPFLEGDMRSMGEQALLHLATCWTGAHWRGAVQLVSSDDDMDRPPAQNMSGSTDALERPVCQRPFTRSSEKGPERERCAEAGWDRMDDLNGGGQSSAPPTPAAMAGEPDMVVDNDALVKQVIQDLRSQREDDHEEEVEIETQKSAVPLLRVPAPRGKNWPGQFEISKLGRRAAACTLVLYVSDYHRQRRGSCQEAT</sequence>
<dbReference type="SUPFAM" id="SSF53098">
    <property type="entry name" value="Ribonuclease H-like"/>
    <property type="match status" value="1"/>
</dbReference>
<dbReference type="GO" id="GO:0015074">
    <property type="term" value="P:DNA integration"/>
    <property type="evidence" value="ECO:0007669"/>
    <property type="project" value="InterPro"/>
</dbReference>
<dbReference type="OrthoDB" id="447612at2759"/>
<feature type="compositionally biased region" description="Basic and acidic residues" evidence="1">
    <location>
        <begin position="511"/>
        <end position="530"/>
    </location>
</feature>
<dbReference type="GO" id="GO:0003676">
    <property type="term" value="F:nucleic acid binding"/>
    <property type="evidence" value="ECO:0007669"/>
    <property type="project" value="InterPro"/>
</dbReference>
<dbReference type="InterPro" id="IPR001584">
    <property type="entry name" value="Integrase_cat-core"/>
</dbReference>